<feature type="transmembrane region" description="Helical" evidence="1">
    <location>
        <begin position="15"/>
        <end position="36"/>
    </location>
</feature>
<dbReference type="Proteomes" id="UP000199258">
    <property type="component" value="Unassembled WGS sequence"/>
</dbReference>
<accession>A0A1G8CPH1</accession>
<protein>
    <submittedName>
        <fullName evidence="2">Uncharacterized protein</fullName>
    </submittedName>
</protein>
<proteinExistence type="predicted"/>
<keyword evidence="1" id="KW-0812">Transmembrane</keyword>
<dbReference type="AlphaFoldDB" id="A0A1G8CPH1"/>
<gene>
    <name evidence="2" type="ORF">SAMN04488693_101341</name>
</gene>
<feature type="transmembrane region" description="Helical" evidence="1">
    <location>
        <begin position="106"/>
        <end position="126"/>
    </location>
</feature>
<reference evidence="2 3" key="1">
    <citation type="submission" date="2016-10" db="EMBL/GenBank/DDBJ databases">
        <authorList>
            <person name="de Groot N.N."/>
        </authorList>
    </citation>
    <scope>NUCLEOTIDE SEQUENCE [LARGE SCALE GENOMIC DNA]</scope>
    <source>
        <strain evidence="2 3">NP_1H</strain>
    </source>
</reference>
<evidence type="ECO:0000256" key="1">
    <source>
        <dbReference type="SAM" id="Phobius"/>
    </source>
</evidence>
<keyword evidence="3" id="KW-1185">Reference proteome</keyword>
<dbReference type="RefSeq" id="WP_071416364.1">
    <property type="nucleotide sequence ID" value="NZ_FNDT01000001.1"/>
</dbReference>
<organism evidence="2 3">
    <name type="scientific">Arthrobacter subterraneus</name>
    <dbReference type="NCBI Taxonomy" id="335973"/>
    <lineage>
        <taxon>Bacteria</taxon>
        <taxon>Bacillati</taxon>
        <taxon>Actinomycetota</taxon>
        <taxon>Actinomycetes</taxon>
        <taxon>Micrococcales</taxon>
        <taxon>Micrococcaceae</taxon>
        <taxon>Arthrobacter</taxon>
    </lineage>
</organism>
<keyword evidence="1" id="KW-0472">Membrane</keyword>
<dbReference type="STRING" id="335973.SAMN04488693_101341"/>
<evidence type="ECO:0000313" key="2">
    <source>
        <dbReference type="EMBL" id="SDH47272.1"/>
    </source>
</evidence>
<dbReference type="EMBL" id="FNDT01000001">
    <property type="protein sequence ID" value="SDH47272.1"/>
    <property type="molecule type" value="Genomic_DNA"/>
</dbReference>
<evidence type="ECO:0000313" key="3">
    <source>
        <dbReference type="Proteomes" id="UP000199258"/>
    </source>
</evidence>
<sequence>MISTITGRTARSSSAMLLTVLGLAAVIMGILGMHVMPAGHGSAVPGATTAHVTAATQPLSGTDTLPSAAAQSAAAIAVPHVEDAAVGATETAFPAISFDEGGHEPAMAAICLLALALLGMAVLLVLSTLGRLAVTHPAAVLPGPHGNLPFKRPPSLVQLSISRT</sequence>
<name>A0A1G8CPH1_9MICC</name>
<keyword evidence="1" id="KW-1133">Transmembrane helix</keyword>